<name>A0A8T0A4C1_9BILA</name>
<comment type="caution">
    <text evidence="6">The sequence shown here is derived from an EMBL/GenBank/DDBJ whole genome shotgun (WGS) entry which is preliminary data.</text>
</comment>
<keyword evidence="4" id="KW-0904">Protein phosphatase</keyword>
<dbReference type="EC" id="3.1.3.48" evidence="2"/>
<evidence type="ECO:0000256" key="4">
    <source>
        <dbReference type="ARBA" id="ARBA00022912"/>
    </source>
</evidence>
<evidence type="ECO:0000259" key="5">
    <source>
        <dbReference type="PROSITE" id="PS50056"/>
    </source>
</evidence>
<dbReference type="PANTHER" id="PTHR10159">
    <property type="entry name" value="DUAL SPECIFICITY PROTEIN PHOSPHATASE"/>
    <property type="match status" value="1"/>
</dbReference>
<evidence type="ECO:0000256" key="1">
    <source>
        <dbReference type="ARBA" id="ARBA00008601"/>
    </source>
</evidence>
<protein>
    <recommendedName>
        <fullName evidence="2">protein-tyrosine-phosphatase</fullName>
        <ecNumber evidence="2">3.1.3.48</ecNumber>
    </recommendedName>
</protein>
<dbReference type="InterPro" id="IPR000387">
    <property type="entry name" value="Tyr_Pase_dom"/>
</dbReference>
<dbReference type="GO" id="GO:0043409">
    <property type="term" value="P:negative regulation of MAPK cascade"/>
    <property type="evidence" value="ECO:0007669"/>
    <property type="project" value="TreeGrafter"/>
</dbReference>
<evidence type="ECO:0000256" key="2">
    <source>
        <dbReference type="ARBA" id="ARBA00013064"/>
    </source>
</evidence>
<proteinExistence type="inferred from homology"/>
<dbReference type="EMBL" id="JABEBT010000001">
    <property type="protein sequence ID" value="KAF7640215.1"/>
    <property type="molecule type" value="Genomic_DNA"/>
</dbReference>
<dbReference type="SUPFAM" id="SSF52799">
    <property type="entry name" value="(Phosphotyrosine protein) phosphatases II"/>
    <property type="match status" value="1"/>
</dbReference>
<dbReference type="GO" id="GO:0004725">
    <property type="term" value="F:protein tyrosine phosphatase activity"/>
    <property type="evidence" value="ECO:0007669"/>
    <property type="project" value="UniProtKB-EC"/>
</dbReference>
<reference evidence="6" key="1">
    <citation type="journal article" date="2020" name="Ecol. Evol.">
        <title>Genome structure and content of the rice root-knot nematode (Meloidogyne graminicola).</title>
        <authorList>
            <person name="Phan N.T."/>
            <person name="Danchin E.G.J."/>
            <person name="Klopp C."/>
            <person name="Perfus-Barbeoch L."/>
            <person name="Kozlowski D.K."/>
            <person name="Koutsovoulos G.D."/>
            <person name="Lopez-Roques C."/>
            <person name="Bouchez O."/>
            <person name="Zahm M."/>
            <person name="Besnard G."/>
            <person name="Bellafiore S."/>
        </authorList>
    </citation>
    <scope>NUCLEOTIDE SEQUENCE</scope>
    <source>
        <strain evidence="6">VN-18</strain>
    </source>
</reference>
<organism evidence="6 7">
    <name type="scientific">Meloidogyne graminicola</name>
    <dbReference type="NCBI Taxonomy" id="189291"/>
    <lineage>
        <taxon>Eukaryota</taxon>
        <taxon>Metazoa</taxon>
        <taxon>Ecdysozoa</taxon>
        <taxon>Nematoda</taxon>
        <taxon>Chromadorea</taxon>
        <taxon>Rhabditida</taxon>
        <taxon>Tylenchina</taxon>
        <taxon>Tylenchomorpha</taxon>
        <taxon>Tylenchoidea</taxon>
        <taxon>Meloidogynidae</taxon>
        <taxon>Meloidogyninae</taxon>
        <taxon>Meloidogyne</taxon>
    </lineage>
</organism>
<accession>A0A8T0A4C1</accession>
<dbReference type="CDD" id="cd14498">
    <property type="entry name" value="DSP"/>
    <property type="match status" value="1"/>
</dbReference>
<dbReference type="OrthoDB" id="2017893at2759"/>
<dbReference type="GO" id="GO:0005737">
    <property type="term" value="C:cytoplasm"/>
    <property type="evidence" value="ECO:0007669"/>
    <property type="project" value="TreeGrafter"/>
</dbReference>
<dbReference type="InterPro" id="IPR000340">
    <property type="entry name" value="Dual-sp_phosphatase_cat-dom"/>
</dbReference>
<gene>
    <name evidence="6" type="ORF">Mgra_00000043</name>
</gene>
<feature type="domain" description="Tyrosine specific protein phosphatases" evidence="5">
    <location>
        <begin position="466"/>
        <end position="535"/>
    </location>
</feature>
<dbReference type="Pfam" id="PF00782">
    <property type="entry name" value="DSPc"/>
    <property type="match status" value="1"/>
</dbReference>
<evidence type="ECO:0000313" key="7">
    <source>
        <dbReference type="Proteomes" id="UP000605970"/>
    </source>
</evidence>
<dbReference type="Proteomes" id="UP000605970">
    <property type="component" value="Unassembled WGS sequence"/>
</dbReference>
<dbReference type="InterPro" id="IPR029021">
    <property type="entry name" value="Prot-tyrosine_phosphatase-like"/>
</dbReference>
<sequence>MRGGDDRILSRHLASDRSTVSFNSNSDNLGINSFFNVGGLHPNRNLMGNLSSPSLHRSMPSFNEQINDKEEEKQKINNNFKHLNLCSSENKNEQNEGNKKEINKNEKIRCASAHSFNSFNQNNYLFNSNFYDNGPAVDTKQIEFSLKKREDSQTTITTTLSDEMDVLNESQSKKQINNNYQIDHSTNFSSFPPHTTTTTNTSADTRSSIFSVSSSLDSTKEEKIILNLEHSTNKIVVIPKPYFPKTCQENSNNFIKKENNEDENKIIEINERSSSAEHQRIDSISPSFCRRPSIDSNNKQSNNNLISSWHSVSDFQNVNNKILNKNNNNNNNNTNKTTFEFNQINNNNYLQPFIRPQSQSGIRRSNYLGAIVWQVDETVYCGGIEAALNQNFIMSGQEDDPTFANTRPRSEYPCLCPKRTAHSRMTMSIKIKDDYQQQMLTKDTRPPLMETKAQLLEREEIIHYFETLIDLIRKARISQKKVLIHSLRGRNRAPAFVAAYLMHCNRVTRVRAINKITKMMSSNRPGICISDTLQKALMRWQSMLGIRAESSRLDSQQLNKLFENYLKIIYN</sequence>
<keyword evidence="7" id="KW-1185">Reference proteome</keyword>
<dbReference type="PANTHER" id="PTHR10159:SF529">
    <property type="entry name" value="TYROSINE-PROTEIN PHOSPHATASE DOMAIN-CONTAINING PROTEIN"/>
    <property type="match status" value="1"/>
</dbReference>
<dbReference type="PROSITE" id="PS50056">
    <property type="entry name" value="TYR_PHOSPHATASE_2"/>
    <property type="match status" value="1"/>
</dbReference>
<comment type="similarity">
    <text evidence="1">Belongs to the protein-tyrosine phosphatase family. Non-receptor class dual specificity subfamily.</text>
</comment>
<keyword evidence="3" id="KW-0378">Hydrolase</keyword>
<evidence type="ECO:0000256" key="3">
    <source>
        <dbReference type="ARBA" id="ARBA00022801"/>
    </source>
</evidence>
<evidence type="ECO:0000313" key="6">
    <source>
        <dbReference type="EMBL" id="KAF7640215.1"/>
    </source>
</evidence>
<dbReference type="Gene3D" id="3.90.190.10">
    <property type="entry name" value="Protein tyrosine phosphatase superfamily"/>
    <property type="match status" value="1"/>
</dbReference>
<dbReference type="AlphaFoldDB" id="A0A8T0A4C1"/>